<feature type="domain" description="Condensation" evidence="1">
    <location>
        <begin position="7"/>
        <end position="85"/>
    </location>
</feature>
<dbReference type="Proteomes" id="UP001178281">
    <property type="component" value="Unassembled WGS sequence"/>
</dbReference>
<organism evidence="2 3">
    <name type="scientific">Tsukamurella strandjordii</name>
    <dbReference type="NCBI Taxonomy" id="147577"/>
    <lineage>
        <taxon>Bacteria</taxon>
        <taxon>Bacillati</taxon>
        <taxon>Actinomycetota</taxon>
        <taxon>Actinomycetes</taxon>
        <taxon>Mycobacteriales</taxon>
        <taxon>Tsukamurellaceae</taxon>
        <taxon>Tsukamurella</taxon>
    </lineage>
</organism>
<evidence type="ECO:0000259" key="1">
    <source>
        <dbReference type="Pfam" id="PF00668"/>
    </source>
</evidence>
<evidence type="ECO:0000313" key="2">
    <source>
        <dbReference type="EMBL" id="MDP0400558.1"/>
    </source>
</evidence>
<dbReference type="AlphaFoldDB" id="A0AA90NK95"/>
<comment type="caution">
    <text evidence="2">The sequence shown here is derived from an EMBL/GenBank/DDBJ whole genome shotgun (WGS) entry which is preliminary data.</text>
</comment>
<dbReference type="Gene3D" id="3.30.559.30">
    <property type="entry name" value="Nonribosomal peptide synthetase, condensation domain"/>
    <property type="match status" value="1"/>
</dbReference>
<dbReference type="SUPFAM" id="SSF56801">
    <property type="entry name" value="Acetyl-CoA synthetase-like"/>
    <property type="match status" value="1"/>
</dbReference>
<sequence>RVTPMPLHTNTARMDLTFSLAERFTESGQRAGIAVTAEYRTDVYNADTVEAMIDRLQRLLAAVTADPERRLSSVDLLDTAEHARLAQWGNQAVLSERMEPVTVAGLFAAQAARTPDAVALTFEDRSMTYRELD</sequence>
<keyword evidence="3" id="KW-1185">Reference proteome</keyword>
<dbReference type="GO" id="GO:0003824">
    <property type="term" value="F:catalytic activity"/>
    <property type="evidence" value="ECO:0007669"/>
    <property type="project" value="InterPro"/>
</dbReference>
<reference evidence="2" key="1">
    <citation type="submission" date="2023-08" db="EMBL/GenBank/DDBJ databases">
        <title>The draft genome of Tsukamurella strandjordii strain 050030.</title>
        <authorList>
            <person name="Zhao F."/>
            <person name="Feng Y."/>
            <person name="Zong Z."/>
        </authorList>
    </citation>
    <scope>NUCLEOTIDE SEQUENCE</scope>
    <source>
        <strain evidence="2">050030</strain>
    </source>
</reference>
<dbReference type="Gene3D" id="3.40.50.980">
    <property type="match status" value="1"/>
</dbReference>
<dbReference type="InterPro" id="IPR001242">
    <property type="entry name" value="Condensation_dom"/>
</dbReference>
<dbReference type="GO" id="GO:0005737">
    <property type="term" value="C:cytoplasm"/>
    <property type="evidence" value="ECO:0007669"/>
    <property type="project" value="TreeGrafter"/>
</dbReference>
<dbReference type="PANTHER" id="PTHR45527:SF1">
    <property type="entry name" value="FATTY ACID SYNTHASE"/>
    <property type="match status" value="1"/>
</dbReference>
<feature type="non-terminal residue" evidence="2">
    <location>
        <position position="1"/>
    </location>
</feature>
<dbReference type="GO" id="GO:0043041">
    <property type="term" value="P:amino acid activation for nonribosomal peptide biosynthetic process"/>
    <property type="evidence" value="ECO:0007669"/>
    <property type="project" value="TreeGrafter"/>
</dbReference>
<proteinExistence type="predicted"/>
<protein>
    <submittedName>
        <fullName evidence="2">Condensation domain-containing protein</fullName>
    </submittedName>
</protein>
<feature type="non-terminal residue" evidence="2">
    <location>
        <position position="133"/>
    </location>
</feature>
<dbReference type="EMBL" id="JAUTIX010000019">
    <property type="protein sequence ID" value="MDP0400558.1"/>
    <property type="molecule type" value="Genomic_DNA"/>
</dbReference>
<accession>A0AA90NK95</accession>
<gene>
    <name evidence="2" type="ORF">Q7X28_21800</name>
</gene>
<name>A0AA90NK95_9ACTN</name>
<dbReference type="GO" id="GO:0031177">
    <property type="term" value="F:phosphopantetheine binding"/>
    <property type="evidence" value="ECO:0007669"/>
    <property type="project" value="TreeGrafter"/>
</dbReference>
<dbReference type="RefSeq" id="WP_305112918.1">
    <property type="nucleotide sequence ID" value="NZ_JAUTIX010000019.1"/>
</dbReference>
<dbReference type="Pfam" id="PF00668">
    <property type="entry name" value="Condensation"/>
    <property type="match status" value="1"/>
</dbReference>
<dbReference type="SUPFAM" id="SSF52777">
    <property type="entry name" value="CoA-dependent acyltransferases"/>
    <property type="match status" value="1"/>
</dbReference>
<evidence type="ECO:0000313" key="3">
    <source>
        <dbReference type="Proteomes" id="UP001178281"/>
    </source>
</evidence>
<dbReference type="GO" id="GO:0044550">
    <property type="term" value="P:secondary metabolite biosynthetic process"/>
    <property type="evidence" value="ECO:0007669"/>
    <property type="project" value="TreeGrafter"/>
</dbReference>
<dbReference type="PANTHER" id="PTHR45527">
    <property type="entry name" value="NONRIBOSOMAL PEPTIDE SYNTHETASE"/>
    <property type="match status" value="1"/>
</dbReference>